<feature type="domain" description="Glycine zipper-like" evidence="3">
    <location>
        <begin position="91"/>
        <end position="132"/>
    </location>
</feature>
<evidence type="ECO:0000256" key="1">
    <source>
        <dbReference type="SAM" id="Coils"/>
    </source>
</evidence>
<gene>
    <name evidence="4" type="ORF">SAMN04490247_2398</name>
</gene>
<dbReference type="Proteomes" id="UP000199225">
    <property type="component" value="Unassembled WGS sequence"/>
</dbReference>
<keyword evidence="1" id="KW-0175">Coiled coil</keyword>
<organism evidence="4 5">
    <name type="scientific">Salimicrobium halophilum</name>
    <dbReference type="NCBI Taxonomy" id="86666"/>
    <lineage>
        <taxon>Bacteria</taxon>
        <taxon>Bacillati</taxon>
        <taxon>Bacillota</taxon>
        <taxon>Bacilli</taxon>
        <taxon>Bacillales</taxon>
        <taxon>Bacillaceae</taxon>
        <taxon>Salimicrobium</taxon>
    </lineage>
</organism>
<keyword evidence="2" id="KW-1133">Transmembrane helix</keyword>
<name>A0A1G8UWJ5_9BACI</name>
<dbReference type="AlphaFoldDB" id="A0A1G8UWJ5"/>
<feature type="transmembrane region" description="Helical" evidence="2">
    <location>
        <begin position="117"/>
        <end position="134"/>
    </location>
</feature>
<dbReference type="RefSeq" id="WP_245688162.1">
    <property type="nucleotide sequence ID" value="NZ_FNEV01000007.1"/>
</dbReference>
<feature type="transmembrane region" description="Helical" evidence="2">
    <location>
        <begin position="94"/>
        <end position="111"/>
    </location>
</feature>
<dbReference type="STRING" id="86666.SAMN04490247_2398"/>
<keyword evidence="2" id="KW-0812">Transmembrane</keyword>
<evidence type="ECO:0000313" key="5">
    <source>
        <dbReference type="Proteomes" id="UP000199225"/>
    </source>
</evidence>
<dbReference type="Pfam" id="PF26273">
    <property type="entry name" value="Gly_zipper"/>
    <property type="match status" value="1"/>
</dbReference>
<keyword evidence="2" id="KW-0472">Membrane</keyword>
<evidence type="ECO:0000313" key="4">
    <source>
        <dbReference type="EMBL" id="SDJ57290.1"/>
    </source>
</evidence>
<dbReference type="InterPro" id="IPR058598">
    <property type="entry name" value="Gly_zipper-like_dom"/>
</dbReference>
<dbReference type="EMBL" id="FNEV01000007">
    <property type="protein sequence ID" value="SDJ57290.1"/>
    <property type="molecule type" value="Genomic_DNA"/>
</dbReference>
<sequence>MADRIDELRKQVDLKTAKKLELEKVDRIMKRLEEFSPECETCANDKRRLAQQLDDLLEKNGNLEKNDIEKLKKVKGDMISHLQKVHKMVPEGQNVGLFMAIGISIGTSLGLVVFENMAIGISLGLAMGVAVGSGKDAEAKKKGLTI</sequence>
<evidence type="ECO:0000259" key="3">
    <source>
        <dbReference type="Pfam" id="PF26273"/>
    </source>
</evidence>
<proteinExistence type="predicted"/>
<feature type="coiled-coil region" evidence="1">
    <location>
        <begin position="5"/>
        <end position="66"/>
    </location>
</feature>
<accession>A0A1G8UWJ5</accession>
<keyword evidence="5" id="KW-1185">Reference proteome</keyword>
<evidence type="ECO:0000256" key="2">
    <source>
        <dbReference type="SAM" id="Phobius"/>
    </source>
</evidence>
<reference evidence="5" key="1">
    <citation type="submission" date="2016-10" db="EMBL/GenBank/DDBJ databases">
        <authorList>
            <person name="Varghese N."/>
            <person name="Submissions S."/>
        </authorList>
    </citation>
    <scope>NUCLEOTIDE SEQUENCE [LARGE SCALE GENOMIC DNA]</scope>
    <source>
        <strain evidence="5">DSM 4771</strain>
    </source>
</reference>
<protein>
    <recommendedName>
        <fullName evidence="3">Glycine zipper-like domain-containing protein</fullName>
    </recommendedName>
</protein>